<evidence type="ECO:0000313" key="3">
    <source>
        <dbReference type="EMBL" id="KAF1767489.1"/>
    </source>
</evidence>
<dbReference type="PROSITE" id="PS50144">
    <property type="entry name" value="MATH"/>
    <property type="match status" value="1"/>
</dbReference>
<dbReference type="CDD" id="cd00121">
    <property type="entry name" value="MATH"/>
    <property type="match status" value="1"/>
</dbReference>
<dbReference type="PANTHER" id="PTHR22743:SF165">
    <property type="entry name" value="BTB AND MATH DOMAIN CONTAINING-RELATED"/>
    <property type="match status" value="1"/>
</dbReference>
<dbReference type="SUPFAM" id="SSF54695">
    <property type="entry name" value="POZ domain"/>
    <property type="match status" value="1"/>
</dbReference>
<proteinExistence type="predicted"/>
<name>A0A6A5HJ56_CAERE</name>
<dbReference type="GeneID" id="78774402"/>
<dbReference type="InterPro" id="IPR000210">
    <property type="entry name" value="BTB/POZ_dom"/>
</dbReference>
<reference evidence="3 4" key="1">
    <citation type="submission" date="2019-12" db="EMBL/GenBank/DDBJ databases">
        <title>Chromosome-level assembly of the Caenorhabditis remanei genome.</title>
        <authorList>
            <person name="Teterina A.A."/>
            <person name="Willis J.H."/>
            <person name="Phillips P.C."/>
        </authorList>
    </citation>
    <scope>NUCLEOTIDE SEQUENCE [LARGE SCALE GENOMIC DNA]</scope>
    <source>
        <strain evidence="3 4">PX506</strain>
        <tissue evidence="3">Whole organism</tissue>
    </source>
</reference>
<gene>
    <name evidence="3" type="ORF">GCK72_007448</name>
</gene>
<dbReference type="Proteomes" id="UP000483820">
    <property type="component" value="Chromosome II"/>
</dbReference>
<dbReference type="AlphaFoldDB" id="A0A6A5HJ56"/>
<dbReference type="InterPro" id="IPR052664">
    <property type="entry name" value="BTB-MATH_domain_protein"/>
</dbReference>
<dbReference type="InterPro" id="IPR002083">
    <property type="entry name" value="MATH/TRAF_dom"/>
</dbReference>
<dbReference type="KEGG" id="crq:GCK72_007448"/>
<dbReference type="CDD" id="cd18186">
    <property type="entry name" value="BTB_POZ_ZBTB_KLHL-like"/>
    <property type="match status" value="1"/>
</dbReference>
<evidence type="ECO:0008006" key="5">
    <source>
        <dbReference type="Google" id="ProtNLM"/>
    </source>
</evidence>
<evidence type="ECO:0000259" key="1">
    <source>
        <dbReference type="PROSITE" id="PS50097"/>
    </source>
</evidence>
<dbReference type="Gene3D" id="3.30.710.10">
    <property type="entry name" value="Potassium Channel Kv1.1, Chain A"/>
    <property type="match status" value="1"/>
</dbReference>
<feature type="domain" description="MATH" evidence="2">
    <location>
        <begin position="175"/>
        <end position="290"/>
    </location>
</feature>
<dbReference type="InterPro" id="IPR011333">
    <property type="entry name" value="SKP1/BTB/POZ_sf"/>
</dbReference>
<comment type="caution">
    <text evidence="3">The sequence shown here is derived from an EMBL/GenBank/DDBJ whole genome shotgun (WGS) entry which is preliminary data.</text>
</comment>
<evidence type="ECO:0000313" key="4">
    <source>
        <dbReference type="Proteomes" id="UP000483820"/>
    </source>
</evidence>
<protein>
    <recommendedName>
        <fullName evidence="5">BTB domain-containing protein</fullName>
    </recommendedName>
</protein>
<dbReference type="Pfam" id="PF00917">
    <property type="entry name" value="MATH"/>
    <property type="match status" value="1"/>
</dbReference>
<dbReference type="SMART" id="SM00225">
    <property type="entry name" value="BTB"/>
    <property type="match status" value="1"/>
</dbReference>
<sequence>MLIVNLIECNNFGLCLRATSRTEMTLIDSYRFKFDVVQLFPEEDVFMSVMRNFKYSELKIPKINTFGSDRNLIYLEKFTHSLAYILNYCNITKLEVFEISGMHTHVLKRLHQLVAPQSIHVKYFYSDLLHSTSSFFLHCCWNRMESIIFENFRNFHVKDLKKIPSPQNMETNEKKFVMRYVVEDFDALEDDKSYGVTEEHYGIPWKMHIQKSSNQFSFNFECLREQNSEWSFDTEFTFKLQTAKDSLQSTHFWSYNRNQKQWGWVNLMGLNKLLEKFITDEKPITFEMNVRILKMVGCGKEKLKRFDESMKELSDVVLVVKDIKFYTLRMFLSIQSSYFKSLFLGNFEESQKSEVTLTGIDPEDFQNFLELIHGEPSVNDATVDGILHLADMYDAPTAIKRCEEFLLEKSKKTLKNKLQISTRYNLKILKVPRLKVLF</sequence>
<feature type="domain" description="BTB" evidence="1">
    <location>
        <begin position="314"/>
        <end position="373"/>
    </location>
</feature>
<organism evidence="3 4">
    <name type="scientific">Caenorhabditis remanei</name>
    <name type="common">Caenorhabditis vulgaris</name>
    <dbReference type="NCBI Taxonomy" id="31234"/>
    <lineage>
        <taxon>Eukaryota</taxon>
        <taxon>Metazoa</taxon>
        <taxon>Ecdysozoa</taxon>
        <taxon>Nematoda</taxon>
        <taxon>Chromadorea</taxon>
        <taxon>Rhabditida</taxon>
        <taxon>Rhabditina</taxon>
        <taxon>Rhabditomorpha</taxon>
        <taxon>Rhabditoidea</taxon>
        <taxon>Rhabditidae</taxon>
        <taxon>Peloderinae</taxon>
        <taxon>Caenorhabditis</taxon>
    </lineage>
</organism>
<dbReference type="Pfam" id="PF00651">
    <property type="entry name" value="BTB"/>
    <property type="match status" value="1"/>
</dbReference>
<dbReference type="SMART" id="SM00061">
    <property type="entry name" value="MATH"/>
    <property type="match status" value="1"/>
</dbReference>
<dbReference type="PANTHER" id="PTHR22743">
    <property type="entry name" value="MEPRIN/TRAF-LIKE MATH FAMILY-C.ELEGANS"/>
    <property type="match status" value="1"/>
</dbReference>
<dbReference type="PROSITE" id="PS50097">
    <property type="entry name" value="BTB"/>
    <property type="match status" value="1"/>
</dbReference>
<dbReference type="SUPFAM" id="SSF49599">
    <property type="entry name" value="TRAF domain-like"/>
    <property type="match status" value="1"/>
</dbReference>
<evidence type="ECO:0000259" key="2">
    <source>
        <dbReference type="PROSITE" id="PS50144"/>
    </source>
</evidence>
<dbReference type="EMBL" id="WUAV01000002">
    <property type="protein sequence ID" value="KAF1767489.1"/>
    <property type="molecule type" value="Genomic_DNA"/>
</dbReference>
<accession>A0A6A5HJ56</accession>
<dbReference type="RefSeq" id="XP_053590403.1">
    <property type="nucleotide sequence ID" value="XM_053726209.1"/>
</dbReference>
<dbReference type="CTD" id="78774402"/>